<name>A0A5B8UU62_9SPHI</name>
<keyword evidence="2" id="KW-0808">Transferase</keyword>
<dbReference type="AlphaFoldDB" id="A0A5B8UU62"/>
<dbReference type="Proteomes" id="UP000321479">
    <property type="component" value="Chromosome"/>
</dbReference>
<sequence length="339" mass="39346">MYPDLTCHPQYFYAQNPETFKRARLSYYTSKKKIDQSFVRKLFLDEYRSRFLDQYFHKLNLEKLKNIKADIIIITATFNRAHTIEKLFLSIINQKFPGNICWIIIDNGSTDATAQLLASYQTDLNIIYLKYSAPFGYASPSRNRGLAFAYAFLKKQTGLKYYWVIDSDDYIHNEYVLKNLYTISRRHRSVITHGFAVTNYEDNNGIIITQNTIPREINSAFPMVPTLKDEFETGPQNLAAIVDCNFLPYFYYPDEFTMEDDALNQRIMAYCFKRKLKIIALDTPCLVKTFHLNSMSGSNNTIGNQDLMMGVGPMTVKGVRAQVVIGLLHLRDYFTRQSV</sequence>
<dbReference type="PANTHER" id="PTHR22916:SF3">
    <property type="entry name" value="UDP-GLCNAC:BETAGAL BETA-1,3-N-ACETYLGLUCOSAMINYLTRANSFERASE-LIKE PROTEIN 1"/>
    <property type="match status" value="1"/>
</dbReference>
<dbReference type="Pfam" id="PF00535">
    <property type="entry name" value="Glycos_transf_2"/>
    <property type="match status" value="1"/>
</dbReference>
<dbReference type="SUPFAM" id="SSF53448">
    <property type="entry name" value="Nucleotide-diphospho-sugar transferases"/>
    <property type="match status" value="1"/>
</dbReference>
<dbReference type="EMBL" id="CP042436">
    <property type="protein sequence ID" value="QEC62428.1"/>
    <property type="molecule type" value="Genomic_DNA"/>
</dbReference>
<proteinExistence type="predicted"/>
<protein>
    <submittedName>
        <fullName evidence="2">Glycosyltransferase family 2 protein</fullName>
    </submittedName>
</protein>
<keyword evidence="3" id="KW-1185">Reference proteome</keyword>
<evidence type="ECO:0000313" key="2">
    <source>
        <dbReference type="EMBL" id="QEC62428.1"/>
    </source>
</evidence>
<organism evidence="2 3">
    <name type="scientific">Mucilaginibacter ginsenosidivorans</name>
    <dbReference type="NCBI Taxonomy" id="398053"/>
    <lineage>
        <taxon>Bacteria</taxon>
        <taxon>Pseudomonadati</taxon>
        <taxon>Bacteroidota</taxon>
        <taxon>Sphingobacteriia</taxon>
        <taxon>Sphingobacteriales</taxon>
        <taxon>Sphingobacteriaceae</taxon>
        <taxon>Mucilaginibacter</taxon>
    </lineage>
</organism>
<dbReference type="CDD" id="cd00761">
    <property type="entry name" value="Glyco_tranf_GTA_type"/>
    <property type="match status" value="1"/>
</dbReference>
<dbReference type="Gene3D" id="3.90.550.10">
    <property type="entry name" value="Spore Coat Polysaccharide Biosynthesis Protein SpsA, Chain A"/>
    <property type="match status" value="1"/>
</dbReference>
<dbReference type="OrthoDB" id="9770457at2"/>
<evidence type="ECO:0000313" key="3">
    <source>
        <dbReference type="Proteomes" id="UP000321479"/>
    </source>
</evidence>
<dbReference type="PANTHER" id="PTHR22916">
    <property type="entry name" value="GLYCOSYLTRANSFERASE"/>
    <property type="match status" value="1"/>
</dbReference>
<reference evidence="2 3" key="1">
    <citation type="journal article" date="2017" name="Curr. Microbiol.">
        <title>Mucilaginibacter ginsenosidivorans sp. nov., Isolated from Soil of Ginseng Field.</title>
        <authorList>
            <person name="Kim M.M."/>
            <person name="Siddiqi M.Z."/>
            <person name="Im W.T."/>
        </authorList>
    </citation>
    <scope>NUCLEOTIDE SEQUENCE [LARGE SCALE GENOMIC DNA]</scope>
    <source>
        <strain evidence="2 3">Gsoil 3017</strain>
    </source>
</reference>
<dbReference type="GO" id="GO:0016758">
    <property type="term" value="F:hexosyltransferase activity"/>
    <property type="evidence" value="ECO:0007669"/>
    <property type="project" value="UniProtKB-ARBA"/>
</dbReference>
<dbReference type="InterPro" id="IPR001173">
    <property type="entry name" value="Glyco_trans_2-like"/>
</dbReference>
<evidence type="ECO:0000259" key="1">
    <source>
        <dbReference type="Pfam" id="PF00535"/>
    </source>
</evidence>
<accession>A0A5B8UU62</accession>
<dbReference type="InterPro" id="IPR029044">
    <property type="entry name" value="Nucleotide-diphossugar_trans"/>
</dbReference>
<feature type="domain" description="Glycosyltransferase 2-like" evidence="1">
    <location>
        <begin position="73"/>
        <end position="208"/>
    </location>
</feature>
<dbReference type="KEGG" id="mgin:FRZ54_07455"/>
<gene>
    <name evidence="2" type="ORF">FRZ54_07455</name>
</gene>
<dbReference type="RefSeq" id="WP_147031005.1">
    <property type="nucleotide sequence ID" value="NZ_CP042436.1"/>
</dbReference>